<dbReference type="AlphaFoldDB" id="X1PRZ3"/>
<evidence type="ECO:0000256" key="1">
    <source>
        <dbReference type="SAM" id="Coils"/>
    </source>
</evidence>
<comment type="caution">
    <text evidence="2">The sequence shown here is derived from an EMBL/GenBank/DDBJ whole genome shotgun (WGS) entry which is preliminary data.</text>
</comment>
<reference evidence="2" key="1">
    <citation type="journal article" date="2014" name="Front. Microbiol.">
        <title>High frequency of phylogenetically diverse reductive dehalogenase-homologous genes in deep subseafloor sedimentary metagenomes.</title>
        <authorList>
            <person name="Kawai M."/>
            <person name="Futagami T."/>
            <person name="Toyoda A."/>
            <person name="Takaki Y."/>
            <person name="Nishi S."/>
            <person name="Hori S."/>
            <person name="Arai W."/>
            <person name="Tsubouchi T."/>
            <person name="Morono Y."/>
            <person name="Uchiyama I."/>
            <person name="Ito T."/>
            <person name="Fujiyama A."/>
            <person name="Inagaki F."/>
            <person name="Takami H."/>
        </authorList>
    </citation>
    <scope>NUCLEOTIDE SEQUENCE</scope>
    <source>
        <strain evidence="2">Expedition CK06-06</strain>
    </source>
</reference>
<gene>
    <name evidence="2" type="ORF">S12H4_09539</name>
</gene>
<feature type="non-terminal residue" evidence="2">
    <location>
        <position position="1"/>
    </location>
</feature>
<accession>X1PRZ3</accession>
<evidence type="ECO:0000313" key="2">
    <source>
        <dbReference type="EMBL" id="GAI59002.1"/>
    </source>
</evidence>
<name>X1PRZ3_9ZZZZ</name>
<protein>
    <submittedName>
        <fullName evidence="2">Uncharacterized protein</fullName>
    </submittedName>
</protein>
<dbReference type="EMBL" id="BARW01003888">
    <property type="protein sequence ID" value="GAI59002.1"/>
    <property type="molecule type" value="Genomic_DNA"/>
</dbReference>
<feature type="coiled-coil region" evidence="1">
    <location>
        <begin position="1"/>
        <end position="28"/>
    </location>
</feature>
<proteinExistence type="predicted"/>
<keyword evidence="1" id="KW-0175">Coiled coil</keyword>
<organism evidence="2">
    <name type="scientific">marine sediment metagenome</name>
    <dbReference type="NCBI Taxonomy" id="412755"/>
    <lineage>
        <taxon>unclassified sequences</taxon>
        <taxon>metagenomes</taxon>
        <taxon>ecological metagenomes</taxon>
    </lineage>
</organism>
<sequence length="34" mass="4297">VERHDFSLQRVEKQLEKLKDMHEKAKQKDLKKWF</sequence>